<reference evidence="2 3" key="1">
    <citation type="submission" date="2016-12" db="EMBL/GenBank/DDBJ databases">
        <authorList>
            <person name="Song W.-J."/>
            <person name="Kurnit D.M."/>
        </authorList>
    </citation>
    <scope>NUCLEOTIDE SEQUENCE [LARGE SCALE GENOMIC DNA]</scope>
    <source>
        <strain evidence="2 3">175</strain>
    </source>
</reference>
<dbReference type="EMBL" id="FXAM01000001">
    <property type="protein sequence ID" value="SMF94154.1"/>
    <property type="molecule type" value="Genomic_DNA"/>
</dbReference>
<name>A0A1Y6D174_9GAMM</name>
<protein>
    <submittedName>
        <fullName evidence="2">Type IV pilus assembly protein PilP</fullName>
    </submittedName>
</protein>
<dbReference type="InterPro" id="IPR007446">
    <property type="entry name" value="PilP"/>
</dbReference>
<dbReference type="PROSITE" id="PS51257">
    <property type="entry name" value="PROKAR_LIPOPROTEIN"/>
    <property type="match status" value="1"/>
</dbReference>
<dbReference type="PIRSF" id="PIRSF016481">
    <property type="entry name" value="Pilus_assembly_PilP"/>
    <property type="match status" value="1"/>
</dbReference>
<dbReference type="Proteomes" id="UP000192923">
    <property type="component" value="Unassembled WGS sequence"/>
</dbReference>
<evidence type="ECO:0000256" key="1">
    <source>
        <dbReference type="SAM" id="MobiDB-lite"/>
    </source>
</evidence>
<accession>A0A1Y6D174</accession>
<feature type="region of interest" description="Disordered" evidence="1">
    <location>
        <begin position="72"/>
        <end position="101"/>
    </location>
</feature>
<proteinExistence type="predicted"/>
<evidence type="ECO:0000313" key="3">
    <source>
        <dbReference type="Proteomes" id="UP000192923"/>
    </source>
</evidence>
<keyword evidence="3" id="KW-1185">Reference proteome</keyword>
<dbReference type="Gene3D" id="2.30.30.830">
    <property type="match status" value="1"/>
</dbReference>
<organism evidence="2 3">
    <name type="scientific">Methylomagnum ishizawai</name>
    <dbReference type="NCBI Taxonomy" id="1760988"/>
    <lineage>
        <taxon>Bacteria</taxon>
        <taxon>Pseudomonadati</taxon>
        <taxon>Pseudomonadota</taxon>
        <taxon>Gammaproteobacteria</taxon>
        <taxon>Methylococcales</taxon>
        <taxon>Methylococcaceae</taxon>
        <taxon>Methylomagnum</taxon>
    </lineage>
</organism>
<evidence type="ECO:0000313" key="2">
    <source>
        <dbReference type="EMBL" id="SMF94154.1"/>
    </source>
</evidence>
<gene>
    <name evidence="2" type="ORF">SAMN02949497_1461</name>
</gene>
<sequence length="189" mass="21267">MIHSYRYLYGRTRPGRLLPWILALGLVGCGGGDMADLKSYVAEVKGRHRGMVDPLPEVKTVEPFVFRPEDLRDPFIPDEKSQEPEEEKVESGIRPDTSRPREELESYELDSLRMVGTVIQQGGLWGLVRANDGTIHRVRVGNYMGKNYGKIINIKENMIELVEIFSDSPGAWHERKASLDLAEASGGNK</sequence>
<dbReference type="STRING" id="1760988.SAMN02949497_1461"/>
<dbReference type="OrthoDB" id="5296580at2"/>
<dbReference type="AlphaFoldDB" id="A0A1Y6D174"/>
<dbReference type="Pfam" id="PF04351">
    <property type="entry name" value="PilP"/>
    <property type="match status" value="1"/>
</dbReference>